<proteinExistence type="predicted"/>
<evidence type="ECO:0000313" key="3">
    <source>
        <dbReference type="Proteomes" id="UP000240883"/>
    </source>
</evidence>
<organism evidence="2 3">
    <name type="scientific">Corynespora cassiicola Philippines</name>
    <dbReference type="NCBI Taxonomy" id="1448308"/>
    <lineage>
        <taxon>Eukaryota</taxon>
        <taxon>Fungi</taxon>
        <taxon>Dikarya</taxon>
        <taxon>Ascomycota</taxon>
        <taxon>Pezizomycotina</taxon>
        <taxon>Dothideomycetes</taxon>
        <taxon>Pleosporomycetidae</taxon>
        <taxon>Pleosporales</taxon>
        <taxon>Corynesporascaceae</taxon>
        <taxon>Corynespora</taxon>
    </lineage>
</organism>
<sequence length="186" mass="20063">MTAAGFRGRGGRVAASCNGWCAALAAQVRPLARQGVPAPWASAARRSALALPVVAVGWRWLAWAGGTYTRVPISPRGQARHGTWPTGKQLKQAPKVPSPGTSCSLRFEPEKHVSHFICLAAKPSQALASQSVHGPFQERARPYISPARPPKPVFLASHSSFLRAPFPLLHSFTLTPTYNRQRAART</sequence>
<dbReference type="EMBL" id="KZ678134">
    <property type="protein sequence ID" value="PSN68328.1"/>
    <property type="molecule type" value="Genomic_DNA"/>
</dbReference>
<name>A0A2T2NTC6_CORCC</name>
<keyword evidence="3" id="KW-1185">Reference proteome</keyword>
<dbReference type="AlphaFoldDB" id="A0A2T2NTC6"/>
<reference evidence="2 3" key="1">
    <citation type="journal article" date="2018" name="Front. Microbiol.">
        <title>Genome-Wide Analysis of Corynespora cassiicola Leaf Fall Disease Putative Effectors.</title>
        <authorList>
            <person name="Lopez D."/>
            <person name="Ribeiro S."/>
            <person name="Label P."/>
            <person name="Fumanal B."/>
            <person name="Venisse J.S."/>
            <person name="Kohler A."/>
            <person name="de Oliveira R.R."/>
            <person name="Labutti K."/>
            <person name="Lipzen A."/>
            <person name="Lail K."/>
            <person name="Bauer D."/>
            <person name="Ohm R.A."/>
            <person name="Barry K.W."/>
            <person name="Spatafora J."/>
            <person name="Grigoriev I.V."/>
            <person name="Martin F.M."/>
            <person name="Pujade-Renaud V."/>
        </authorList>
    </citation>
    <scope>NUCLEOTIDE SEQUENCE [LARGE SCALE GENOMIC DNA]</scope>
    <source>
        <strain evidence="2 3">Philippines</strain>
    </source>
</reference>
<dbReference type="Proteomes" id="UP000240883">
    <property type="component" value="Unassembled WGS sequence"/>
</dbReference>
<feature type="region of interest" description="Disordered" evidence="1">
    <location>
        <begin position="77"/>
        <end position="101"/>
    </location>
</feature>
<protein>
    <submittedName>
        <fullName evidence="2">Uncharacterized protein</fullName>
    </submittedName>
</protein>
<evidence type="ECO:0000256" key="1">
    <source>
        <dbReference type="SAM" id="MobiDB-lite"/>
    </source>
</evidence>
<accession>A0A2T2NTC6</accession>
<evidence type="ECO:0000313" key="2">
    <source>
        <dbReference type="EMBL" id="PSN68328.1"/>
    </source>
</evidence>
<gene>
    <name evidence="2" type="ORF">BS50DRAFT_361125</name>
</gene>